<keyword evidence="3" id="KW-1185">Reference proteome</keyword>
<sequence length="380" mass="42783">MAVDNHKKHIIEVDIDDIHEGMVLANEISDGNGVKFIGDGVKISKLIVKKLKDNPPSQNILIYKKSIHPQKIPSIIAKNAQRLKIEMKNLCTATYPDSDFKKLEASVDAAANMLKNKIFNADSAKLINIKSLNQITDLIQGSSQRDGQVIKYIMKIRKKDDSLYKHSINVSLLSCMLGKWLGYRGDSLKILTRSAMLHDLGKVKVDESILHKPGKLSSDEFSIIKKHPEIGYKMLKEINYMSDDVRLGVLLHHEKEDGSGYPLGIKGAQIHHYAKIIAIADIFDALTADRIYHSGLSPLRVLEIFERESFGKLDVKCTMEFIRHISDFYEGCSVSLSNGLQGRIIKMHTNDISKPLILAENKFMDLRTRSDISVMDVFPD</sequence>
<dbReference type="PANTHER" id="PTHR43155:SF2">
    <property type="entry name" value="CYCLIC DI-GMP PHOSPHODIESTERASE PA4108"/>
    <property type="match status" value="1"/>
</dbReference>
<dbReference type="AlphaFoldDB" id="A0A069RET5"/>
<dbReference type="Pfam" id="PF13487">
    <property type="entry name" value="HD_5"/>
    <property type="match status" value="1"/>
</dbReference>
<dbReference type="EMBL" id="JJMM01000013">
    <property type="protein sequence ID" value="KDR94705.1"/>
    <property type="molecule type" value="Genomic_DNA"/>
</dbReference>
<reference evidence="2 3" key="1">
    <citation type="submission" date="2014-03" db="EMBL/GenBank/DDBJ databases">
        <title>Genome sequence of Clostridium litorale W6, DSM 5388.</title>
        <authorList>
            <person name="Poehlein A."/>
            <person name="Jagirdar A."/>
            <person name="Khonsari B."/>
            <person name="Chibani C.M."/>
            <person name="Gutierrez Gutierrez D.A."/>
            <person name="Davydova E."/>
            <person name="Alghaithi H.S."/>
            <person name="Nair K.P."/>
            <person name="Dhamotharan K."/>
            <person name="Chandran L."/>
            <person name="G W."/>
            <person name="Daniel R."/>
        </authorList>
    </citation>
    <scope>NUCLEOTIDE SEQUENCE [LARGE SCALE GENOMIC DNA]</scope>
    <source>
        <strain evidence="2 3">W6</strain>
    </source>
</reference>
<dbReference type="InterPro" id="IPR037522">
    <property type="entry name" value="HD_GYP_dom"/>
</dbReference>
<dbReference type="SMART" id="SM00471">
    <property type="entry name" value="HDc"/>
    <property type="match status" value="1"/>
</dbReference>
<protein>
    <submittedName>
        <fullName evidence="2">HD domain-containing protein</fullName>
    </submittedName>
</protein>
<comment type="caution">
    <text evidence="2">The sequence shown here is derived from an EMBL/GenBank/DDBJ whole genome shotgun (WGS) entry which is preliminary data.</text>
</comment>
<dbReference type="SUPFAM" id="SSF109604">
    <property type="entry name" value="HD-domain/PDEase-like"/>
    <property type="match status" value="1"/>
</dbReference>
<gene>
    <name evidence="2" type="ORF">CLIT_13c00270</name>
</gene>
<evidence type="ECO:0000313" key="3">
    <source>
        <dbReference type="Proteomes" id="UP000027946"/>
    </source>
</evidence>
<dbReference type="Proteomes" id="UP000027946">
    <property type="component" value="Unassembled WGS sequence"/>
</dbReference>
<proteinExistence type="predicted"/>
<dbReference type="Gene3D" id="1.10.3210.10">
    <property type="entry name" value="Hypothetical protein af1432"/>
    <property type="match status" value="1"/>
</dbReference>
<organism evidence="2 3">
    <name type="scientific">Peptoclostridium litorale DSM 5388</name>
    <dbReference type="NCBI Taxonomy" id="1121324"/>
    <lineage>
        <taxon>Bacteria</taxon>
        <taxon>Bacillati</taxon>
        <taxon>Bacillota</taxon>
        <taxon>Clostridia</taxon>
        <taxon>Peptostreptococcales</taxon>
        <taxon>Peptoclostridiaceae</taxon>
        <taxon>Peptoclostridium</taxon>
    </lineage>
</organism>
<dbReference type="STRING" id="1121324.CLIT_13c00270"/>
<dbReference type="eggNOG" id="COG2206">
    <property type="taxonomic scope" value="Bacteria"/>
</dbReference>
<feature type="domain" description="HD-GYP" evidence="1">
    <location>
        <begin position="141"/>
        <end position="337"/>
    </location>
</feature>
<dbReference type="RefSeq" id="WP_052636162.1">
    <property type="nucleotide sequence ID" value="NZ_FSRH01000017.1"/>
</dbReference>
<dbReference type="OrthoDB" id="9804747at2"/>
<accession>A0A069RET5</accession>
<dbReference type="PANTHER" id="PTHR43155">
    <property type="entry name" value="CYCLIC DI-GMP PHOSPHODIESTERASE PA4108-RELATED"/>
    <property type="match status" value="1"/>
</dbReference>
<name>A0A069RET5_PEPLI</name>
<evidence type="ECO:0000313" key="2">
    <source>
        <dbReference type="EMBL" id="KDR94705.1"/>
    </source>
</evidence>
<evidence type="ECO:0000259" key="1">
    <source>
        <dbReference type="PROSITE" id="PS51832"/>
    </source>
</evidence>
<dbReference type="InterPro" id="IPR003607">
    <property type="entry name" value="HD/PDEase_dom"/>
</dbReference>
<dbReference type="PROSITE" id="PS51832">
    <property type="entry name" value="HD_GYP"/>
    <property type="match status" value="1"/>
</dbReference>
<dbReference type="CDD" id="cd00077">
    <property type="entry name" value="HDc"/>
    <property type="match status" value="1"/>
</dbReference>